<feature type="region of interest" description="Disordered" evidence="1">
    <location>
        <begin position="1"/>
        <end position="21"/>
    </location>
</feature>
<dbReference type="Proteomes" id="UP000755654">
    <property type="component" value="Unassembled WGS sequence"/>
</dbReference>
<dbReference type="Pfam" id="PF00004">
    <property type="entry name" value="AAA"/>
    <property type="match status" value="1"/>
</dbReference>
<accession>A0ABS6A105</accession>
<comment type="caution">
    <text evidence="3">The sequence shown here is derived from an EMBL/GenBank/DDBJ whole genome shotgun (WGS) entry which is preliminary data.</text>
</comment>
<dbReference type="InterPro" id="IPR027065">
    <property type="entry name" value="Lon_Prtase"/>
</dbReference>
<organism evidence="3 4">
    <name type="scientific">Acidithiobacillus sulfurivorans</name>
    <dbReference type="NCBI Taxonomy" id="1958756"/>
    <lineage>
        <taxon>Bacteria</taxon>
        <taxon>Pseudomonadati</taxon>
        <taxon>Pseudomonadota</taxon>
        <taxon>Acidithiobacillia</taxon>
        <taxon>Acidithiobacillales</taxon>
        <taxon>Acidithiobacillaceae</taxon>
        <taxon>Acidithiobacillus</taxon>
    </lineage>
</organism>
<evidence type="ECO:0000256" key="1">
    <source>
        <dbReference type="SAM" id="MobiDB-lite"/>
    </source>
</evidence>
<feature type="domain" description="AAA+ ATPase" evidence="2">
    <location>
        <begin position="442"/>
        <end position="588"/>
    </location>
</feature>
<dbReference type="InterPro" id="IPR003959">
    <property type="entry name" value="ATPase_AAA_core"/>
</dbReference>
<reference evidence="3 4" key="1">
    <citation type="journal article" date="2021" name="ISME J.">
        <title>Genomic evolution of the class Acidithiobacillia: deep-branching Proteobacteria living in extreme acidic conditions.</title>
        <authorList>
            <person name="Moya-Beltran A."/>
            <person name="Beard S."/>
            <person name="Rojas-Villalobos C."/>
            <person name="Issotta F."/>
            <person name="Gallardo Y."/>
            <person name="Ulloa R."/>
            <person name="Giaveno A."/>
            <person name="Degli Esposti M."/>
            <person name="Johnson D.B."/>
            <person name="Quatrini R."/>
        </authorList>
    </citation>
    <scope>NUCLEOTIDE SEQUENCE [LARGE SCALE GENOMIC DNA]</scope>
    <source>
        <strain evidence="3 4">RW2</strain>
    </source>
</reference>
<dbReference type="SUPFAM" id="SSF52540">
    <property type="entry name" value="P-loop containing nucleoside triphosphate hydrolases"/>
    <property type="match status" value="1"/>
</dbReference>
<gene>
    <name evidence="3" type="ORF">HAP95_12415</name>
</gene>
<dbReference type="RefSeq" id="WP_215884511.1">
    <property type="nucleotide sequence ID" value="NZ_JAAOMP010000134.1"/>
</dbReference>
<sequence length="655" mass="73676">MTSMQVTPDVPNTSEKGKPSSFSISIPDLGEGKALSLENILKLDSYSEYRSFINIMSAVMENSSHLLRKAMLHVIIKYADDVGIMRRLLFTDSLPWSKIHGKYLCKLYMKNGINENHPFSMSHIVFPEVYMHKLIRDRVTFEAFLKIKQVTDAEMQEHFGEQSFRFHASNWKIVFLMSRRDEFISRMGYDATLLFLVNAFIQRVKSANVDSASERYIKHCVSEVQDILFGLNTFPSRSASESVMFDIMAIIDALEKMDPQPFGWEEMVATMLPKPLSADMLSNILENAGDKLKWYMGRHYTEWDSNHIVQIQKADKRGDSILRGIQKNTILVTPDIIDGGVKQDAPLKLDATQVPTQNLSVKIPAAFSGMSLRVVQNFKANPDDRAVKAYNGMSGKDIPLIAAPDPEMVFSCLDRMFPWAQRANEIICRQISMCRMGRGYVYINPLLLIGRPGVGKTRYSQMLAKILGIPMTYYGAGGSMDVMLLKGSARGWSSTRPSLALETIRQHNIANPMILVDEIDKAGSGTHNGRVEDYLHNVLEPSSARSILDECLMVPVDLSAITWVLTANYKEHLSGSLLSRLLTIEIPAPSKQHHETVVHGVISSVMEEYGIHTNQLPDISDMLWATFMESASNPRTLRKMVGAWIGEVGRQVVIQ</sequence>
<dbReference type="Gene3D" id="3.40.50.300">
    <property type="entry name" value="P-loop containing nucleotide triphosphate hydrolases"/>
    <property type="match status" value="1"/>
</dbReference>
<dbReference type="SMART" id="SM00382">
    <property type="entry name" value="AAA"/>
    <property type="match status" value="1"/>
</dbReference>
<evidence type="ECO:0000313" key="3">
    <source>
        <dbReference type="EMBL" id="MBU2760941.1"/>
    </source>
</evidence>
<name>A0ABS6A105_9PROT</name>
<dbReference type="PANTHER" id="PTHR10046">
    <property type="entry name" value="ATP DEPENDENT LON PROTEASE FAMILY MEMBER"/>
    <property type="match status" value="1"/>
</dbReference>
<dbReference type="InterPro" id="IPR003593">
    <property type="entry name" value="AAA+_ATPase"/>
</dbReference>
<keyword evidence="4" id="KW-1185">Reference proteome</keyword>
<protein>
    <submittedName>
        <fullName evidence="3">AAA family ATPase</fullName>
    </submittedName>
</protein>
<evidence type="ECO:0000259" key="2">
    <source>
        <dbReference type="SMART" id="SM00382"/>
    </source>
</evidence>
<dbReference type="EMBL" id="JAAOMP010000134">
    <property type="protein sequence ID" value="MBU2760941.1"/>
    <property type="molecule type" value="Genomic_DNA"/>
</dbReference>
<dbReference type="InterPro" id="IPR027417">
    <property type="entry name" value="P-loop_NTPase"/>
</dbReference>
<evidence type="ECO:0000313" key="4">
    <source>
        <dbReference type="Proteomes" id="UP000755654"/>
    </source>
</evidence>
<proteinExistence type="predicted"/>